<sequence length="76" mass="8600">MILQSFVALYAMMIYYDGTRSFQTIKAGYEEPVKKLAGEEYSELTILNALNKGYISQKEYDETMAYKEAAAAQPQA</sequence>
<protein>
    <submittedName>
        <fullName evidence="1">Putative chaperone</fullName>
    </submittedName>
</protein>
<organism evidence="1 2">
    <name type="scientific">Bacillus phage vB_BcM_Sam112</name>
    <dbReference type="NCBI Taxonomy" id="2663324"/>
    <lineage>
        <taxon>Viruses</taxon>
        <taxon>Duplodnaviria</taxon>
        <taxon>Heunggongvirae</taxon>
        <taxon>Uroviricota</taxon>
        <taxon>Caudoviricetes</taxon>
        <taxon>Trautnerviridae</taxon>
        <taxon>Prospektnaukivirus</taxon>
        <taxon>Prospektnaukivirus sam112</taxon>
    </lineage>
</organism>
<accession>A0A5Q2F9B4</accession>
<evidence type="ECO:0000313" key="1">
    <source>
        <dbReference type="EMBL" id="QGF21703.1"/>
    </source>
</evidence>
<evidence type="ECO:0000313" key="2">
    <source>
        <dbReference type="Proteomes" id="UP000343370"/>
    </source>
</evidence>
<gene>
    <name evidence="1" type="ORF">Sam112_gp26</name>
</gene>
<name>A0A5Q2F9B4_9CAUD</name>
<dbReference type="Proteomes" id="UP000343370">
    <property type="component" value="Segment"/>
</dbReference>
<dbReference type="EMBL" id="MN604230">
    <property type="protein sequence ID" value="QGF21703.1"/>
    <property type="molecule type" value="Genomic_DNA"/>
</dbReference>
<proteinExistence type="predicted"/>
<reference evidence="1 2" key="1">
    <citation type="submission" date="2019-10" db="EMBL/GenBank/DDBJ databases">
        <authorList>
            <person name="Kazantseva O."/>
            <person name="Piligrimova E."/>
            <person name="Shadrin A."/>
            <person name="Zagorodny V."/>
        </authorList>
    </citation>
    <scope>NUCLEOTIDE SEQUENCE [LARGE SCALE GENOMIC DNA]</scope>
</reference>
<keyword evidence="2" id="KW-1185">Reference proteome</keyword>